<comment type="caution">
    <text evidence="1">The sequence shown here is derived from an EMBL/GenBank/DDBJ whole genome shotgun (WGS) entry which is preliminary data.</text>
</comment>
<name>A0ACC4DYF6_PURLI</name>
<dbReference type="Proteomes" id="UP001638806">
    <property type="component" value="Unassembled WGS sequence"/>
</dbReference>
<sequence>MQPLLVPGISRRQAAAVSQSRGAHDDGAFVCLWFAASSRCKASRRLPGTAEEMQYCYQTKAHPTPVQETGANMECSEKEIFHNKVERQVRAPLLIVMRCWVQYWIKPDPDPDPGLHDSSSGAARMLAMPPSPPAAGWLSPTTVQPAHGPGGVHYDPQVDLAVSCLESVSPGLRAELDTDAVPAAFPKCPEPPNRLNCGAASTTALVRMTQAVCSSAAAASGTKKGHDVKLNRRQRHALVPGWTTPAAATDGRCSTEPWSVSEAVCFASSDFRYRLRLASRREQHAWDQGLKGTLAKLQPRASWHGATCVPGRLAIGRCSDVSQPGRTDDLEASRLAESQWRRRDVRATETVANCPSHLARMPRPASVVAGVAAD</sequence>
<reference evidence="1" key="1">
    <citation type="submission" date="2024-12" db="EMBL/GenBank/DDBJ databases">
        <title>Comparative genomics and development of molecular markers within Purpureocillium lilacinum and among Purpureocillium species.</title>
        <authorList>
            <person name="Yeh Z.-Y."/>
            <person name="Ni N.-T."/>
            <person name="Lo P.-H."/>
            <person name="Mushyakhwo K."/>
            <person name="Lin C.-F."/>
            <person name="Nai Y.-S."/>
        </authorList>
    </citation>
    <scope>NUCLEOTIDE SEQUENCE</scope>
    <source>
        <strain evidence="1">NCHU-NPUST-175</strain>
    </source>
</reference>
<proteinExistence type="predicted"/>
<accession>A0ACC4DYF6</accession>
<gene>
    <name evidence="1" type="ORF">ACCO45_002949</name>
</gene>
<evidence type="ECO:0000313" key="1">
    <source>
        <dbReference type="EMBL" id="KAL3961426.1"/>
    </source>
</evidence>
<organism evidence="1 2">
    <name type="scientific">Purpureocillium lilacinum</name>
    <name type="common">Paecilomyces lilacinus</name>
    <dbReference type="NCBI Taxonomy" id="33203"/>
    <lineage>
        <taxon>Eukaryota</taxon>
        <taxon>Fungi</taxon>
        <taxon>Dikarya</taxon>
        <taxon>Ascomycota</taxon>
        <taxon>Pezizomycotina</taxon>
        <taxon>Sordariomycetes</taxon>
        <taxon>Hypocreomycetidae</taxon>
        <taxon>Hypocreales</taxon>
        <taxon>Ophiocordycipitaceae</taxon>
        <taxon>Purpureocillium</taxon>
    </lineage>
</organism>
<dbReference type="EMBL" id="JBGNUJ010000003">
    <property type="protein sequence ID" value="KAL3961426.1"/>
    <property type="molecule type" value="Genomic_DNA"/>
</dbReference>
<protein>
    <submittedName>
        <fullName evidence="1">Uncharacterized protein</fullName>
    </submittedName>
</protein>
<evidence type="ECO:0000313" key="2">
    <source>
        <dbReference type="Proteomes" id="UP001638806"/>
    </source>
</evidence>
<keyword evidence="2" id="KW-1185">Reference proteome</keyword>